<dbReference type="Proteomes" id="UP001497516">
    <property type="component" value="Chromosome 9"/>
</dbReference>
<protein>
    <recommendedName>
        <fullName evidence="4">Secreted protein</fullName>
    </recommendedName>
</protein>
<gene>
    <name evidence="2" type="ORF">LTRI10_LOCUS53810</name>
</gene>
<accession>A0AAV2GV70</accession>
<evidence type="ECO:0000313" key="3">
    <source>
        <dbReference type="Proteomes" id="UP001497516"/>
    </source>
</evidence>
<organism evidence="2 3">
    <name type="scientific">Linum trigynum</name>
    <dbReference type="NCBI Taxonomy" id="586398"/>
    <lineage>
        <taxon>Eukaryota</taxon>
        <taxon>Viridiplantae</taxon>
        <taxon>Streptophyta</taxon>
        <taxon>Embryophyta</taxon>
        <taxon>Tracheophyta</taxon>
        <taxon>Spermatophyta</taxon>
        <taxon>Magnoliopsida</taxon>
        <taxon>eudicotyledons</taxon>
        <taxon>Gunneridae</taxon>
        <taxon>Pentapetalae</taxon>
        <taxon>rosids</taxon>
        <taxon>fabids</taxon>
        <taxon>Malpighiales</taxon>
        <taxon>Linaceae</taxon>
        <taxon>Linum</taxon>
    </lineage>
</organism>
<name>A0AAV2GV70_9ROSI</name>
<dbReference type="EMBL" id="OZ034822">
    <property type="protein sequence ID" value="CAL1414666.1"/>
    <property type="molecule type" value="Genomic_DNA"/>
</dbReference>
<proteinExistence type="predicted"/>
<keyword evidence="3" id="KW-1185">Reference proteome</keyword>
<evidence type="ECO:0008006" key="4">
    <source>
        <dbReference type="Google" id="ProtNLM"/>
    </source>
</evidence>
<feature type="signal peptide" evidence="1">
    <location>
        <begin position="1"/>
        <end position="19"/>
    </location>
</feature>
<evidence type="ECO:0000313" key="2">
    <source>
        <dbReference type="EMBL" id="CAL1414666.1"/>
    </source>
</evidence>
<dbReference type="AlphaFoldDB" id="A0AAV2GV70"/>
<keyword evidence="1" id="KW-0732">Signal</keyword>
<reference evidence="2 3" key="1">
    <citation type="submission" date="2024-04" db="EMBL/GenBank/DDBJ databases">
        <authorList>
            <person name="Fracassetti M."/>
        </authorList>
    </citation>
    <scope>NUCLEOTIDE SEQUENCE [LARGE SCALE GENOMIC DNA]</scope>
</reference>
<evidence type="ECO:0000256" key="1">
    <source>
        <dbReference type="SAM" id="SignalP"/>
    </source>
</evidence>
<sequence>MAGSYAIFLFLVVVSGGKAADLGLNFLIPSTSMATSPRLVCFNMRGRYRYGSYSFFQQLVLLKKSWFLKNDRQFSS</sequence>
<feature type="chain" id="PRO_5043696406" description="Secreted protein" evidence="1">
    <location>
        <begin position="20"/>
        <end position="76"/>
    </location>
</feature>